<keyword evidence="3" id="KW-1185">Reference proteome</keyword>
<feature type="transmembrane region" description="Helical" evidence="1">
    <location>
        <begin position="96"/>
        <end position="116"/>
    </location>
</feature>
<sequence>MIKFGIGYIVHRKDNYGKIRWGNGKHILKFKKQLWSVINMNLNKIKDWFKNYGGYLSPLVAFLLIALYAELAGSIAYYKTYSHRLLPNLYREIFSLVRNGVVILLLLSGFMGIFVFDKVLKKKYADSRFLNQILGFIAFFILSIILLLCFMFLASVLFGTIWIA</sequence>
<keyword evidence="1" id="KW-1133">Transmembrane helix</keyword>
<comment type="caution">
    <text evidence="2">The sequence shown here is derived from an EMBL/GenBank/DDBJ whole genome shotgun (WGS) entry which is preliminary data.</text>
</comment>
<dbReference type="EMBL" id="DVAB01000031">
    <property type="protein sequence ID" value="HIK00638.1"/>
    <property type="molecule type" value="Genomic_DNA"/>
</dbReference>
<dbReference type="Proteomes" id="UP000646946">
    <property type="component" value="Unassembled WGS sequence"/>
</dbReference>
<proteinExistence type="predicted"/>
<dbReference type="AlphaFoldDB" id="A0A832XM22"/>
<accession>A0A832XM22</accession>
<keyword evidence="1" id="KW-0472">Membrane</keyword>
<feature type="transmembrane region" description="Helical" evidence="1">
    <location>
        <begin position="136"/>
        <end position="163"/>
    </location>
</feature>
<organism evidence="2 3">
    <name type="scientific">Candidatus Naiadarchaeum limnaeum</name>
    <dbReference type="NCBI Taxonomy" id="2756139"/>
    <lineage>
        <taxon>Archaea</taxon>
        <taxon>Candidatus Undinarchaeota</taxon>
        <taxon>Candidatus Undinarchaeia</taxon>
        <taxon>Candidatus Naiadarchaeales</taxon>
        <taxon>Candidatus Naiadarchaeaceae</taxon>
        <taxon>Candidatus Naiadarchaeum</taxon>
    </lineage>
</organism>
<evidence type="ECO:0000256" key="1">
    <source>
        <dbReference type="SAM" id="Phobius"/>
    </source>
</evidence>
<feature type="transmembrane region" description="Helical" evidence="1">
    <location>
        <begin position="52"/>
        <end position="76"/>
    </location>
</feature>
<name>A0A832XM22_9ARCH</name>
<evidence type="ECO:0000313" key="2">
    <source>
        <dbReference type="EMBL" id="HIK00638.1"/>
    </source>
</evidence>
<keyword evidence="1" id="KW-0812">Transmembrane</keyword>
<gene>
    <name evidence="2" type="ORF">H1016_03800</name>
</gene>
<evidence type="ECO:0000313" key="3">
    <source>
        <dbReference type="Proteomes" id="UP000646946"/>
    </source>
</evidence>
<reference evidence="2 3" key="1">
    <citation type="journal article" name="Nat. Commun.">
        <title>Undinarchaeota illuminate DPANN phylogeny and the impact of gene transfer on archaeal evolution.</title>
        <authorList>
            <person name="Dombrowski N."/>
            <person name="Williams T.A."/>
            <person name="Sun J."/>
            <person name="Woodcroft B.J."/>
            <person name="Lee J.H."/>
            <person name="Minh B.Q."/>
            <person name="Rinke C."/>
            <person name="Spang A."/>
        </authorList>
    </citation>
    <scope>NUCLEOTIDE SEQUENCE [LARGE SCALE GENOMIC DNA]</scope>
    <source>
        <strain evidence="2">MAG_bin1129</strain>
    </source>
</reference>
<protein>
    <submittedName>
        <fullName evidence="2">Uncharacterized protein</fullName>
    </submittedName>
</protein>